<dbReference type="PANTHER" id="PTHR46641:SF2">
    <property type="entry name" value="FMRFAMIDE RECEPTOR"/>
    <property type="match status" value="1"/>
</dbReference>
<dbReference type="RefSeq" id="XP_013405362.1">
    <property type="nucleotide sequence ID" value="XM_013549908.1"/>
</dbReference>
<feature type="transmembrane region" description="Helical" evidence="5">
    <location>
        <begin position="58"/>
        <end position="80"/>
    </location>
</feature>
<organism evidence="7 9">
    <name type="scientific">Lingula anatina</name>
    <name type="common">Brachiopod</name>
    <name type="synonym">Lingula unguis</name>
    <dbReference type="NCBI Taxonomy" id="7574"/>
    <lineage>
        <taxon>Eukaryota</taxon>
        <taxon>Metazoa</taxon>
        <taxon>Spiralia</taxon>
        <taxon>Lophotrochozoa</taxon>
        <taxon>Brachiopoda</taxon>
        <taxon>Linguliformea</taxon>
        <taxon>Lingulata</taxon>
        <taxon>Lingulida</taxon>
        <taxon>Linguloidea</taxon>
        <taxon>Lingulidae</taxon>
        <taxon>Lingula</taxon>
    </lineage>
</organism>
<dbReference type="InterPro" id="IPR052954">
    <property type="entry name" value="GPCR-Ligand_Int"/>
</dbReference>
<gene>
    <name evidence="8 9 10" type="primary">LOC106170155</name>
</gene>
<keyword evidence="7" id="KW-1185">Reference proteome</keyword>
<evidence type="ECO:0000313" key="8">
    <source>
        <dbReference type="RefSeq" id="XP_013405361.1"/>
    </source>
</evidence>
<accession>A0A1S3J4J8</accession>
<evidence type="ECO:0000313" key="9">
    <source>
        <dbReference type="RefSeq" id="XP_013405362.1"/>
    </source>
</evidence>
<dbReference type="STRING" id="7574.A0A1S3J4J8"/>
<evidence type="ECO:0000256" key="3">
    <source>
        <dbReference type="ARBA" id="ARBA00022989"/>
    </source>
</evidence>
<evidence type="ECO:0000313" key="7">
    <source>
        <dbReference type="Proteomes" id="UP000085678"/>
    </source>
</evidence>
<dbReference type="RefSeq" id="XP_013405361.1">
    <property type="nucleotide sequence ID" value="XM_013549907.1"/>
</dbReference>
<keyword evidence="2 5" id="KW-0812">Transmembrane</keyword>
<dbReference type="GeneID" id="106170155"/>
<dbReference type="KEGG" id="lak:106170155"/>
<evidence type="ECO:0000256" key="4">
    <source>
        <dbReference type="ARBA" id="ARBA00023136"/>
    </source>
</evidence>
<proteinExistence type="predicted"/>
<feature type="transmembrane region" description="Helical" evidence="5">
    <location>
        <begin position="225"/>
        <end position="250"/>
    </location>
</feature>
<dbReference type="GO" id="GO:0004930">
    <property type="term" value="F:G protein-coupled receptor activity"/>
    <property type="evidence" value="ECO:0007669"/>
    <property type="project" value="InterPro"/>
</dbReference>
<dbReference type="PANTHER" id="PTHR46641">
    <property type="entry name" value="FMRFAMIDE RECEPTOR-RELATED"/>
    <property type="match status" value="1"/>
</dbReference>
<comment type="subcellular location">
    <subcellularLocation>
        <location evidence="1">Membrane</location>
    </subcellularLocation>
</comment>
<name>A0A1S3J4J8_LINAN</name>
<evidence type="ECO:0000256" key="1">
    <source>
        <dbReference type="ARBA" id="ARBA00004370"/>
    </source>
</evidence>
<dbReference type="RefSeq" id="XP_013405363.1">
    <property type="nucleotide sequence ID" value="XM_013549909.1"/>
</dbReference>
<keyword evidence="4 5" id="KW-0472">Membrane</keyword>
<feature type="transmembrane region" description="Helical" evidence="5">
    <location>
        <begin position="312"/>
        <end position="335"/>
    </location>
</feature>
<dbReference type="AlphaFoldDB" id="A0A1S3J4J8"/>
<evidence type="ECO:0000313" key="10">
    <source>
        <dbReference type="RefSeq" id="XP_013405363.1"/>
    </source>
</evidence>
<dbReference type="GO" id="GO:0016020">
    <property type="term" value="C:membrane"/>
    <property type="evidence" value="ECO:0007669"/>
    <property type="project" value="UniProtKB-SubCell"/>
</dbReference>
<dbReference type="PROSITE" id="PS50262">
    <property type="entry name" value="G_PROTEIN_RECEP_F1_2"/>
    <property type="match status" value="1"/>
</dbReference>
<evidence type="ECO:0000259" key="6">
    <source>
        <dbReference type="PROSITE" id="PS50262"/>
    </source>
</evidence>
<feature type="transmembrane region" description="Helical" evidence="5">
    <location>
        <begin position="175"/>
        <end position="195"/>
    </location>
</feature>
<dbReference type="Gene3D" id="1.20.1070.10">
    <property type="entry name" value="Rhodopsin 7-helix transmembrane proteins"/>
    <property type="match status" value="1"/>
</dbReference>
<evidence type="ECO:0000256" key="5">
    <source>
        <dbReference type="SAM" id="Phobius"/>
    </source>
</evidence>
<sequence length="374" mass="42861">MDSQHEYVHLWKLETLIKMSATNGFLNDTNNTYGNTSGQYNDRAGLLSQVLQFEVTCFLAFGILVIILGIIGNTLSFIVINRDYNKGSTFYFLQYLAVLDNLLLITMFLQYSVLVGHHFEFMDQRYMAVRFCILTPLALSARLPSAWLTVAVTIDRYIAVCRPLQAKEWCTIPRARKSIITILLLSIAISLPRFFECIGYEYCFLQPECPTIQTVLLSDKHYQSIYHGTLFCFRAVIPLLILVVLNCKLVRAVRERNRRRTGNNVRVGRQSDNVTRVVIIVITVFAICVFPSIFVRAIWLTREEWSPGMNAFYHYFNVLSGNLIIINSAVNFIIYDVASSVFRMQCRHLVCRKCDVDMNLIMATSTAETELMNG</sequence>
<feature type="domain" description="G-protein coupled receptors family 1 profile" evidence="6">
    <location>
        <begin position="72"/>
        <end position="335"/>
    </location>
</feature>
<reference evidence="8 9" key="1">
    <citation type="submission" date="2025-04" db="UniProtKB">
        <authorList>
            <consortium name="RefSeq"/>
        </authorList>
    </citation>
    <scope>IDENTIFICATION</scope>
    <source>
        <tissue evidence="8 9">Gonads</tissue>
    </source>
</reference>
<keyword evidence="8 9" id="KW-0675">Receptor</keyword>
<dbReference type="InterPro" id="IPR000276">
    <property type="entry name" value="GPCR_Rhodpsn"/>
</dbReference>
<evidence type="ECO:0000256" key="2">
    <source>
        <dbReference type="ARBA" id="ARBA00022692"/>
    </source>
</evidence>
<dbReference type="CDD" id="cd14978">
    <property type="entry name" value="7tmA_FMRFamide_R-like"/>
    <property type="match status" value="1"/>
</dbReference>
<dbReference type="Proteomes" id="UP000085678">
    <property type="component" value="Unplaced"/>
</dbReference>
<keyword evidence="3 5" id="KW-1133">Transmembrane helix</keyword>
<dbReference type="OrthoDB" id="10011262at2759"/>
<dbReference type="SUPFAM" id="SSF81321">
    <property type="entry name" value="Family A G protein-coupled receptor-like"/>
    <property type="match status" value="1"/>
</dbReference>
<feature type="transmembrane region" description="Helical" evidence="5">
    <location>
        <begin position="277"/>
        <end position="300"/>
    </location>
</feature>
<feature type="transmembrane region" description="Helical" evidence="5">
    <location>
        <begin position="92"/>
        <end position="113"/>
    </location>
</feature>
<dbReference type="PRINTS" id="PR00237">
    <property type="entry name" value="GPCRRHODOPSN"/>
</dbReference>
<protein>
    <submittedName>
        <fullName evidence="8 9">FMRFamide receptor</fullName>
    </submittedName>
</protein>
<dbReference type="InterPro" id="IPR017452">
    <property type="entry name" value="GPCR_Rhodpsn_7TM"/>
</dbReference>
<dbReference type="Pfam" id="PF00001">
    <property type="entry name" value="7tm_1"/>
    <property type="match status" value="1"/>
</dbReference>